<keyword evidence="3" id="KW-1185">Reference proteome</keyword>
<dbReference type="InterPro" id="IPR027396">
    <property type="entry name" value="DsrEFH-like"/>
</dbReference>
<reference evidence="2 3" key="1">
    <citation type="submission" date="2016-03" db="EMBL/GenBank/DDBJ databases">
        <title>Chemosynthetic sulphur-oxidizing symbionts of marine invertebrate animals are capable of nitrogen fixation.</title>
        <authorList>
            <person name="Petersen J.M."/>
            <person name="Kemper A."/>
            <person name="Gruber-Vodicka H."/>
            <person name="Cardini U."/>
            <person name="Geest Mvander."/>
            <person name="Kleiner M."/>
            <person name="Bulgheresi S."/>
            <person name="Fussmann M."/>
            <person name="Herbold C."/>
            <person name="Seah B.K.B."/>
            <person name="Antony C.Paul."/>
            <person name="Liu D."/>
            <person name="Belitz A."/>
            <person name="Weber M."/>
        </authorList>
    </citation>
    <scope>NUCLEOTIDE SEQUENCE [LARGE SCALE GENOMIC DNA]</scope>
    <source>
        <strain evidence="2">G_D</strain>
    </source>
</reference>
<feature type="chain" id="PRO_5009119100" evidence="1">
    <location>
        <begin position="21"/>
        <end position="158"/>
    </location>
</feature>
<dbReference type="PANTHER" id="PTHR37691:SF1">
    <property type="entry name" value="BLR3518 PROTEIN"/>
    <property type="match status" value="1"/>
</dbReference>
<comment type="caution">
    <text evidence="2">The sequence shown here is derived from an EMBL/GenBank/DDBJ whole genome shotgun (WGS) entry which is preliminary data.</text>
</comment>
<feature type="signal peptide" evidence="1">
    <location>
        <begin position="1"/>
        <end position="20"/>
    </location>
</feature>
<organism evidence="2 3">
    <name type="scientific">Candidatus Thiodiazotropha endoloripes</name>
    <dbReference type="NCBI Taxonomy" id="1818881"/>
    <lineage>
        <taxon>Bacteria</taxon>
        <taxon>Pseudomonadati</taxon>
        <taxon>Pseudomonadota</taxon>
        <taxon>Gammaproteobacteria</taxon>
        <taxon>Chromatiales</taxon>
        <taxon>Sedimenticolaceae</taxon>
        <taxon>Candidatus Thiodiazotropha</taxon>
    </lineage>
</organism>
<dbReference type="PANTHER" id="PTHR37691">
    <property type="entry name" value="BLR3518 PROTEIN"/>
    <property type="match status" value="1"/>
</dbReference>
<protein>
    <submittedName>
        <fullName evidence="2">Uncharacterized protein</fullName>
    </submittedName>
</protein>
<dbReference type="SUPFAM" id="SSF75169">
    <property type="entry name" value="DsrEFH-like"/>
    <property type="match status" value="1"/>
</dbReference>
<dbReference type="Gene3D" id="3.40.1260.10">
    <property type="entry name" value="DsrEFH-like"/>
    <property type="match status" value="1"/>
</dbReference>
<evidence type="ECO:0000313" key="3">
    <source>
        <dbReference type="Proteomes" id="UP000094849"/>
    </source>
</evidence>
<proteinExistence type="predicted"/>
<dbReference type="EMBL" id="LVJZ01000003">
    <property type="protein sequence ID" value="ODB97073.1"/>
    <property type="molecule type" value="Genomic_DNA"/>
</dbReference>
<keyword evidence="1" id="KW-0732">Signal</keyword>
<evidence type="ECO:0000313" key="2">
    <source>
        <dbReference type="EMBL" id="ODB97073.1"/>
    </source>
</evidence>
<gene>
    <name evidence="2" type="ORF">A3196_10015</name>
</gene>
<dbReference type="AlphaFoldDB" id="A0A1E2UQR9"/>
<name>A0A1E2UQR9_9GAMM</name>
<sequence>MRFFALILMFCFTNPLLADAEIKRLLQAKEEPAGVVFEILEDDDDALGWALPKIVKLSARLRERFPDLAIAVVTHGREQFALLSDEADGLLASIHQDARQLRSDEIDLHVCGTHASWDGYTPEDFPDYIDVSPSGPAQIRDYQNLGFVLVVLQGPDYD</sequence>
<dbReference type="Proteomes" id="UP000094849">
    <property type="component" value="Unassembled WGS sequence"/>
</dbReference>
<evidence type="ECO:0000256" key="1">
    <source>
        <dbReference type="SAM" id="SignalP"/>
    </source>
</evidence>
<dbReference type="RefSeq" id="WP_069004800.1">
    <property type="nucleotide sequence ID" value="NZ_LVJW01000003.1"/>
</dbReference>
<accession>A0A1E2UQR9</accession>